<comment type="caution">
    <text evidence="2">The sequence shown here is derived from an EMBL/GenBank/DDBJ whole genome shotgun (WGS) entry which is preliminary data.</text>
</comment>
<proteinExistence type="predicted"/>
<gene>
    <name evidence="2" type="ORF">GCM10007962_18950</name>
</gene>
<evidence type="ECO:0000313" key="2">
    <source>
        <dbReference type="EMBL" id="GGK24900.1"/>
    </source>
</evidence>
<evidence type="ECO:0008006" key="4">
    <source>
        <dbReference type="Google" id="ProtNLM"/>
    </source>
</evidence>
<sequence>MKNLLQVFILCFVTTVSAQNINQLDTNGKRNGIWKKYFEGTKVLRYEGQFNHGKETGLFKFYKNIDGKASLTATKQFNDTDHKAYVTFFTSTGKVVSEGVMDGKTYIGEWKYYQKTNKKLLTLENYDENGNLDGDRFVYYENGQIAEKQHYKHGKLDGNSIWYTEDNVVLKEYTYVNGMLDGPAKFYNSKGELLVEGSYKKDEKHGIWNYYENGKLVDTKDFTNPGHHIKKD</sequence>
<organism evidence="2 3">
    <name type="scientific">Yeosuana aromativorans</name>
    <dbReference type="NCBI Taxonomy" id="288019"/>
    <lineage>
        <taxon>Bacteria</taxon>
        <taxon>Pseudomonadati</taxon>
        <taxon>Bacteroidota</taxon>
        <taxon>Flavobacteriia</taxon>
        <taxon>Flavobacteriales</taxon>
        <taxon>Flavobacteriaceae</taxon>
        <taxon>Yeosuana</taxon>
    </lineage>
</organism>
<evidence type="ECO:0000313" key="3">
    <source>
        <dbReference type="Proteomes" id="UP000612329"/>
    </source>
</evidence>
<protein>
    <recommendedName>
        <fullName evidence="4">Toxin-antitoxin system YwqK family antitoxin</fullName>
    </recommendedName>
</protein>
<reference evidence="2" key="1">
    <citation type="journal article" date="2014" name="Int. J. Syst. Evol. Microbiol.">
        <title>Complete genome sequence of Corynebacterium casei LMG S-19264T (=DSM 44701T), isolated from a smear-ripened cheese.</title>
        <authorList>
            <consortium name="US DOE Joint Genome Institute (JGI-PGF)"/>
            <person name="Walter F."/>
            <person name="Albersmeier A."/>
            <person name="Kalinowski J."/>
            <person name="Ruckert C."/>
        </authorList>
    </citation>
    <scope>NUCLEOTIDE SEQUENCE</scope>
    <source>
        <strain evidence="2">JCM 12862</strain>
    </source>
</reference>
<dbReference type="Proteomes" id="UP000612329">
    <property type="component" value="Unassembled WGS sequence"/>
</dbReference>
<evidence type="ECO:0000256" key="1">
    <source>
        <dbReference type="SAM" id="SignalP"/>
    </source>
</evidence>
<keyword evidence="1" id="KW-0732">Signal</keyword>
<dbReference type="AlphaFoldDB" id="A0A8J3FGG3"/>
<name>A0A8J3FGG3_9FLAO</name>
<feature type="signal peptide" evidence="1">
    <location>
        <begin position="1"/>
        <end position="18"/>
    </location>
</feature>
<dbReference type="EMBL" id="BMNR01000004">
    <property type="protein sequence ID" value="GGK24900.1"/>
    <property type="molecule type" value="Genomic_DNA"/>
</dbReference>
<accession>A0A8J3FGG3</accession>
<feature type="chain" id="PRO_5035243299" description="Toxin-antitoxin system YwqK family antitoxin" evidence="1">
    <location>
        <begin position="19"/>
        <end position="232"/>
    </location>
</feature>
<dbReference type="Gene3D" id="2.20.110.10">
    <property type="entry name" value="Histone H3 K4-specific methyltransferase SET7/9 N-terminal domain"/>
    <property type="match status" value="3"/>
</dbReference>
<dbReference type="SUPFAM" id="SSF82185">
    <property type="entry name" value="Histone H3 K4-specific methyltransferase SET7/9 N-terminal domain"/>
    <property type="match status" value="2"/>
</dbReference>
<dbReference type="Pfam" id="PF07661">
    <property type="entry name" value="MORN_2"/>
    <property type="match status" value="4"/>
</dbReference>
<dbReference type="InterPro" id="IPR011652">
    <property type="entry name" value="MORN_2"/>
</dbReference>
<keyword evidence="3" id="KW-1185">Reference proteome</keyword>
<dbReference type="RefSeq" id="WP_188652418.1">
    <property type="nucleotide sequence ID" value="NZ_BMNR01000004.1"/>
</dbReference>
<reference evidence="2" key="2">
    <citation type="submission" date="2020-09" db="EMBL/GenBank/DDBJ databases">
        <authorList>
            <person name="Sun Q."/>
            <person name="Ohkuma M."/>
        </authorList>
    </citation>
    <scope>NUCLEOTIDE SEQUENCE</scope>
    <source>
        <strain evidence="2">JCM 12862</strain>
    </source>
</reference>